<sequence>MKTEILEQRCSEALHGYAQTMAGAYTTEPEDFDAAVTALLARTLELHLNRTINLENLYK</sequence>
<organism evidence="1">
    <name type="scientific">uncultured Caudovirales phage</name>
    <dbReference type="NCBI Taxonomy" id="2100421"/>
    <lineage>
        <taxon>Viruses</taxon>
        <taxon>Duplodnaviria</taxon>
        <taxon>Heunggongvirae</taxon>
        <taxon>Uroviricota</taxon>
        <taxon>Caudoviricetes</taxon>
        <taxon>Peduoviridae</taxon>
        <taxon>Maltschvirus</taxon>
        <taxon>Maltschvirus maltsch</taxon>
    </lineage>
</organism>
<gene>
    <name evidence="1" type="ORF">UFOVP307_35</name>
</gene>
<proteinExistence type="predicted"/>
<evidence type="ECO:0000313" key="1">
    <source>
        <dbReference type="EMBL" id="CAB4136751.1"/>
    </source>
</evidence>
<dbReference type="EMBL" id="LR796323">
    <property type="protein sequence ID" value="CAB4136751.1"/>
    <property type="molecule type" value="Genomic_DNA"/>
</dbReference>
<protein>
    <submittedName>
        <fullName evidence="1">Uncharacterized protein</fullName>
    </submittedName>
</protein>
<accession>A0A6J5LRA2</accession>
<reference evidence="1" key="1">
    <citation type="submission" date="2020-04" db="EMBL/GenBank/DDBJ databases">
        <authorList>
            <person name="Chiriac C."/>
            <person name="Salcher M."/>
            <person name="Ghai R."/>
            <person name="Kavagutti S V."/>
        </authorList>
    </citation>
    <scope>NUCLEOTIDE SEQUENCE</scope>
</reference>
<name>A0A6J5LRA2_9CAUD</name>